<feature type="transmembrane region" description="Helical" evidence="1">
    <location>
        <begin position="205"/>
        <end position="227"/>
    </location>
</feature>
<organism evidence="2">
    <name type="scientific">marine sediment metagenome</name>
    <dbReference type="NCBI Taxonomy" id="412755"/>
    <lineage>
        <taxon>unclassified sequences</taxon>
        <taxon>metagenomes</taxon>
        <taxon>ecological metagenomes</taxon>
    </lineage>
</organism>
<gene>
    <name evidence="2" type="ORF">S01H1_60296</name>
</gene>
<proteinExistence type="predicted"/>
<reference evidence="2" key="1">
    <citation type="journal article" date="2014" name="Front. Microbiol.">
        <title>High frequency of phylogenetically diverse reductive dehalogenase-homologous genes in deep subseafloor sedimentary metagenomes.</title>
        <authorList>
            <person name="Kawai M."/>
            <person name="Futagami T."/>
            <person name="Toyoda A."/>
            <person name="Takaki Y."/>
            <person name="Nishi S."/>
            <person name="Hori S."/>
            <person name="Arai W."/>
            <person name="Tsubouchi T."/>
            <person name="Morono Y."/>
            <person name="Uchiyama I."/>
            <person name="Ito T."/>
            <person name="Fujiyama A."/>
            <person name="Inagaki F."/>
            <person name="Takami H."/>
        </authorList>
    </citation>
    <scope>NUCLEOTIDE SEQUENCE</scope>
    <source>
        <strain evidence="2">Expedition CK06-06</strain>
    </source>
</reference>
<evidence type="ECO:0008006" key="3">
    <source>
        <dbReference type="Google" id="ProtNLM"/>
    </source>
</evidence>
<keyword evidence="1" id="KW-0472">Membrane</keyword>
<comment type="caution">
    <text evidence="2">The sequence shown here is derived from an EMBL/GenBank/DDBJ whole genome shotgun (WGS) entry which is preliminary data.</text>
</comment>
<feature type="non-terminal residue" evidence="2">
    <location>
        <position position="1"/>
    </location>
</feature>
<evidence type="ECO:0000256" key="1">
    <source>
        <dbReference type="SAM" id="Phobius"/>
    </source>
</evidence>
<keyword evidence="1" id="KW-1133">Transmembrane helix</keyword>
<feature type="transmembrane region" description="Helical" evidence="1">
    <location>
        <begin position="50"/>
        <end position="71"/>
    </location>
</feature>
<evidence type="ECO:0000313" key="2">
    <source>
        <dbReference type="EMBL" id="GAG19528.1"/>
    </source>
</evidence>
<sequence length="255" mass="26713">LPSYLSMAKPNPAENRTPWYKSTAPAYAGIFLWVVFYMEIANGTLSQAGLGLSLLGLVIAALICHFLFYLVPGLYGVKTGYPLYVVGSSTYGTAGGFLMPGLLMGILQFGWLAVNIAVSTNFILQAFGQPSAMDAAGQFHGSAAFTIIAIIWAILAVFVAVKGIQYVGKVSTFLPIVPLIMILIVFFTYVGSAGEYTPPEGARPIVGFLTIIAIVVGFFATAGAAGVDFGMGNRNTKDVHLGGLTGIALAIVIAG</sequence>
<feature type="transmembrane region" description="Helical" evidence="1">
    <location>
        <begin position="173"/>
        <end position="193"/>
    </location>
</feature>
<feature type="transmembrane region" description="Helical" evidence="1">
    <location>
        <begin position="109"/>
        <end position="127"/>
    </location>
</feature>
<feature type="transmembrane region" description="Helical" evidence="1">
    <location>
        <begin position="139"/>
        <end position="161"/>
    </location>
</feature>
<dbReference type="Gene3D" id="1.10.4160.10">
    <property type="entry name" value="Hydantoin permease"/>
    <property type="match status" value="1"/>
</dbReference>
<feature type="transmembrane region" description="Helical" evidence="1">
    <location>
        <begin position="83"/>
        <end position="102"/>
    </location>
</feature>
<keyword evidence="1" id="KW-0812">Transmembrane</keyword>
<protein>
    <recommendedName>
        <fullName evidence="3">Cytosine permease</fullName>
    </recommendedName>
</protein>
<name>X0W4K5_9ZZZZ</name>
<feature type="non-terminal residue" evidence="2">
    <location>
        <position position="255"/>
    </location>
</feature>
<feature type="transmembrane region" description="Helical" evidence="1">
    <location>
        <begin position="20"/>
        <end position="38"/>
    </location>
</feature>
<accession>X0W4K5</accession>
<dbReference type="AlphaFoldDB" id="X0W4K5"/>
<dbReference type="EMBL" id="BARS01039493">
    <property type="protein sequence ID" value="GAG19528.1"/>
    <property type="molecule type" value="Genomic_DNA"/>
</dbReference>